<dbReference type="EMBL" id="NCKU01002726">
    <property type="protein sequence ID" value="RWS08919.1"/>
    <property type="molecule type" value="Genomic_DNA"/>
</dbReference>
<dbReference type="STRING" id="1965070.A0A3S3PG07"/>
<keyword evidence="5" id="KW-0969">Cilium</keyword>
<keyword evidence="3" id="KW-0970">Cilium biogenesis/degradation</keyword>
<dbReference type="AlphaFoldDB" id="A0A3S3PG07"/>
<dbReference type="PANTHER" id="PTHR21547">
    <property type="entry name" value="CLUSTERIN ASSOCIATED PROTEIN 1"/>
    <property type="match status" value="1"/>
</dbReference>
<reference evidence="7 8" key="1">
    <citation type="journal article" date="2018" name="Gigascience">
        <title>Genomes of trombidid mites reveal novel predicted allergens and laterally-transferred genes associated with secondary metabolism.</title>
        <authorList>
            <person name="Dong X."/>
            <person name="Chaisiri K."/>
            <person name="Xia D."/>
            <person name="Armstrong S.D."/>
            <person name="Fang Y."/>
            <person name="Donnelly M.J."/>
            <person name="Kadowaki T."/>
            <person name="McGarry J.W."/>
            <person name="Darby A.C."/>
            <person name="Makepeace B.L."/>
        </authorList>
    </citation>
    <scope>NUCLEOTIDE SEQUENCE [LARGE SCALE GENOMIC DNA]</scope>
    <source>
        <strain evidence="7">UoL-WK</strain>
    </source>
</reference>
<dbReference type="GO" id="GO:0060271">
    <property type="term" value="P:cilium assembly"/>
    <property type="evidence" value="ECO:0007669"/>
    <property type="project" value="TreeGrafter"/>
</dbReference>
<evidence type="ECO:0000256" key="1">
    <source>
        <dbReference type="ARBA" id="ARBA00004138"/>
    </source>
</evidence>
<dbReference type="Pfam" id="PF10234">
    <property type="entry name" value="Cluap1"/>
    <property type="match status" value="1"/>
</dbReference>
<comment type="caution">
    <text evidence="7">The sequence shown here is derived from an EMBL/GenBank/DDBJ whole genome shotgun (WGS) entry which is preliminary data.</text>
</comment>
<dbReference type="PANTHER" id="PTHR21547:SF0">
    <property type="entry name" value="CLUSTERIN-ASSOCIATED PROTEIN 1"/>
    <property type="match status" value="1"/>
</dbReference>
<protein>
    <recommendedName>
        <fullName evidence="9">Clusterin-associated protein 1-like protein</fullName>
    </recommendedName>
</protein>
<evidence type="ECO:0000313" key="8">
    <source>
        <dbReference type="Proteomes" id="UP000285301"/>
    </source>
</evidence>
<evidence type="ECO:0000256" key="4">
    <source>
        <dbReference type="ARBA" id="ARBA00023054"/>
    </source>
</evidence>
<evidence type="ECO:0000256" key="6">
    <source>
        <dbReference type="ARBA" id="ARBA00023273"/>
    </source>
</evidence>
<keyword evidence="4" id="KW-0175">Coiled coil</keyword>
<dbReference type="Proteomes" id="UP000285301">
    <property type="component" value="Unassembled WGS sequence"/>
</dbReference>
<evidence type="ECO:0000256" key="2">
    <source>
        <dbReference type="ARBA" id="ARBA00008340"/>
    </source>
</evidence>
<gene>
    <name evidence="7" type="ORF">B4U79_02693</name>
</gene>
<dbReference type="GO" id="GO:0005929">
    <property type="term" value="C:cilium"/>
    <property type="evidence" value="ECO:0007669"/>
    <property type="project" value="UniProtKB-SubCell"/>
</dbReference>
<sequence length="45" mass="5620">MSYRELRNFLEILRVLGYNRLVSLENFRRPNFHLTAEILQWLIQR</sequence>
<name>A0A3S3PG07_9ACAR</name>
<dbReference type="GO" id="GO:0005815">
    <property type="term" value="C:microtubule organizing center"/>
    <property type="evidence" value="ECO:0007669"/>
    <property type="project" value="TreeGrafter"/>
</dbReference>
<comment type="subcellular location">
    <subcellularLocation>
        <location evidence="1">Cell projection</location>
        <location evidence="1">Cilium</location>
    </subcellularLocation>
</comment>
<comment type="similarity">
    <text evidence="2">Belongs to the CLUAP1 family.</text>
</comment>
<evidence type="ECO:0008006" key="9">
    <source>
        <dbReference type="Google" id="ProtNLM"/>
    </source>
</evidence>
<proteinExistence type="inferred from homology"/>
<accession>A0A3S3PG07</accession>
<dbReference type="InterPro" id="IPR019366">
    <property type="entry name" value="Clusterin-associated_protein-1"/>
</dbReference>
<keyword evidence="8" id="KW-1185">Reference proteome</keyword>
<dbReference type="OrthoDB" id="438545at2759"/>
<dbReference type="GO" id="GO:0030992">
    <property type="term" value="C:intraciliary transport particle B"/>
    <property type="evidence" value="ECO:0007669"/>
    <property type="project" value="TreeGrafter"/>
</dbReference>
<evidence type="ECO:0000313" key="7">
    <source>
        <dbReference type="EMBL" id="RWS08919.1"/>
    </source>
</evidence>
<evidence type="ECO:0000256" key="5">
    <source>
        <dbReference type="ARBA" id="ARBA00023069"/>
    </source>
</evidence>
<evidence type="ECO:0000256" key="3">
    <source>
        <dbReference type="ARBA" id="ARBA00022794"/>
    </source>
</evidence>
<organism evidence="7 8">
    <name type="scientific">Dinothrombium tinctorium</name>
    <dbReference type="NCBI Taxonomy" id="1965070"/>
    <lineage>
        <taxon>Eukaryota</taxon>
        <taxon>Metazoa</taxon>
        <taxon>Ecdysozoa</taxon>
        <taxon>Arthropoda</taxon>
        <taxon>Chelicerata</taxon>
        <taxon>Arachnida</taxon>
        <taxon>Acari</taxon>
        <taxon>Acariformes</taxon>
        <taxon>Trombidiformes</taxon>
        <taxon>Prostigmata</taxon>
        <taxon>Anystina</taxon>
        <taxon>Parasitengona</taxon>
        <taxon>Trombidioidea</taxon>
        <taxon>Trombidiidae</taxon>
        <taxon>Dinothrombium</taxon>
    </lineage>
</organism>
<keyword evidence="6" id="KW-0966">Cell projection</keyword>